<feature type="compositionally biased region" description="Basic and acidic residues" evidence="6">
    <location>
        <begin position="39"/>
        <end position="58"/>
    </location>
</feature>
<feature type="region of interest" description="Disordered" evidence="6">
    <location>
        <begin position="128"/>
        <end position="179"/>
    </location>
</feature>
<dbReference type="PANTHER" id="PTHR30603">
    <property type="entry name" value="RNA POLYMERASE SIGMA FACTOR RPO"/>
    <property type="match status" value="1"/>
</dbReference>
<keyword evidence="5" id="KW-0804">Transcription</keyword>
<organism evidence="8 9">
    <name type="scientific">Edaphochlamys debaryana</name>
    <dbReference type="NCBI Taxonomy" id="47281"/>
    <lineage>
        <taxon>Eukaryota</taxon>
        <taxon>Viridiplantae</taxon>
        <taxon>Chlorophyta</taxon>
        <taxon>core chlorophytes</taxon>
        <taxon>Chlorophyceae</taxon>
        <taxon>CS clade</taxon>
        <taxon>Chlamydomonadales</taxon>
        <taxon>Chlamydomonadales incertae sedis</taxon>
        <taxon>Edaphochlamys</taxon>
    </lineage>
</organism>
<protein>
    <recommendedName>
        <fullName evidence="7">RNA polymerase sigma-70 domain-containing protein</fullName>
    </recommendedName>
</protein>
<dbReference type="InterPro" id="IPR000943">
    <property type="entry name" value="RNA_pol_sigma70"/>
</dbReference>
<evidence type="ECO:0000256" key="4">
    <source>
        <dbReference type="ARBA" id="ARBA00023125"/>
    </source>
</evidence>
<dbReference type="InterPro" id="IPR007624">
    <property type="entry name" value="RNA_pol_sigma70_r3"/>
</dbReference>
<keyword evidence="9" id="KW-1185">Reference proteome</keyword>
<dbReference type="PROSITE" id="PS00716">
    <property type="entry name" value="SIGMA70_2"/>
    <property type="match status" value="1"/>
</dbReference>
<dbReference type="InterPro" id="IPR013324">
    <property type="entry name" value="RNA_pol_sigma_r3/r4-like"/>
</dbReference>
<dbReference type="Proteomes" id="UP000612055">
    <property type="component" value="Unassembled WGS sequence"/>
</dbReference>
<evidence type="ECO:0000256" key="5">
    <source>
        <dbReference type="ARBA" id="ARBA00023163"/>
    </source>
</evidence>
<reference evidence="8" key="1">
    <citation type="journal article" date="2020" name="bioRxiv">
        <title>Comparative genomics of Chlamydomonas.</title>
        <authorList>
            <person name="Craig R.J."/>
            <person name="Hasan A.R."/>
            <person name="Ness R.W."/>
            <person name="Keightley P.D."/>
        </authorList>
    </citation>
    <scope>NUCLEOTIDE SEQUENCE</scope>
    <source>
        <strain evidence="8">CCAP 11/70</strain>
    </source>
</reference>
<dbReference type="SUPFAM" id="SSF88659">
    <property type="entry name" value="Sigma3 and sigma4 domains of RNA polymerase sigma factors"/>
    <property type="match status" value="2"/>
</dbReference>
<evidence type="ECO:0000259" key="7">
    <source>
        <dbReference type="PROSITE" id="PS00716"/>
    </source>
</evidence>
<evidence type="ECO:0000256" key="6">
    <source>
        <dbReference type="SAM" id="MobiDB-lite"/>
    </source>
</evidence>
<evidence type="ECO:0000256" key="2">
    <source>
        <dbReference type="ARBA" id="ARBA00023015"/>
    </source>
</evidence>
<dbReference type="NCBIfam" id="TIGR02937">
    <property type="entry name" value="sigma70-ECF"/>
    <property type="match status" value="1"/>
</dbReference>
<dbReference type="SUPFAM" id="SSF88946">
    <property type="entry name" value="Sigma2 domain of RNA polymerase sigma factors"/>
    <property type="match status" value="1"/>
</dbReference>
<accession>A0A836BQJ5</accession>
<dbReference type="GO" id="GO:0006352">
    <property type="term" value="P:DNA-templated transcription initiation"/>
    <property type="evidence" value="ECO:0007669"/>
    <property type="project" value="InterPro"/>
</dbReference>
<evidence type="ECO:0000256" key="3">
    <source>
        <dbReference type="ARBA" id="ARBA00023082"/>
    </source>
</evidence>
<dbReference type="PRINTS" id="PR00046">
    <property type="entry name" value="SIGMA70FCT"/>
</dbReference>
<feature type="compositionally biased region" description="Low complexity" evidence="6">
    <location>
        <begin position="77"/>
        <end position="89"/>
    </location>
</feature>
<evidence type="ECO:0000313" key="9">
    <source>
        <dbReference type="Proteomes" id="UP000612055"/>
    </source>
</evidence>
<dbReference type="InterPro" id="IPR007630">
    <property type="entry name" value="RNA_pol_sigma70_r4"/>
</dbReference>
<dbReference type="Pfam" id="PF04539">
    <property type="entry name" value="Sigma70_r3"/>
    <property type="match status" value="1"/>
</dbReference>
<dbReference type="Pfam" id="PF04542">
    <property type="entry name" value="Sigma70_r2"/>
    <property type="match status" value="1"/>
</dbReference>
<sequence>MLNRLKGQASDLELLLDQLNALEASLDDAVLAPPAAEDTVEREARQAKRAAKRAERRATATAATVQAPAFSDRATWSEPAPSPSASASLSSFDVGISETASSSSSASSTASDVQHLEELFKLTAFEPDLPASAPAPQPAASAPAPAPAAVLRPRKPARKPAAPPAAAAVEAPPAPAPAPAERLADQFNRWLGAPTASPEEDQVDLDLDAAAGPSEADLRALLLEVEAEPSSSLDGEDQDPEFSIPGAAEDDDLEASAMAPRTAEQLAVMQAGPSLLSLVPSTAAQGRTARVRQARRSARYGARTVRAGGAVDGSGRAAKLGRDGTNQFMSSTSNVAVLDADVEREVTEVCRDFLFLEKVKRQCAKTLHRKPNVEEVAAAVGMDVPSYNARYDAGLKAKELLLKSNYKLVMTVCKKYIGKGAQLQDLLSEGVKGLLRSVEKYDASKGFRFGTYAHWWIRQAISRSLAETGRAVRLPVHMIEQLTKLKNATAELSAKLNRDPDLEELSAAVGLPVTRIQLLMDAARSASSLDTPLSNNDQGATAKDNVEDERAAADEEFGSSSLKGDMEGMLADLTEREAKVVRLRFGLEDGKEWTLEDIGDALSVTRERIRQIEAKALRKLQVLSVDASGKLREYSDNLHLLESREMAARTSSGTRKT</sequence>
<evidence type="ECO:0000313" key="8">
    <source>
        <dbReference type="EMBL" id="KAG2483834.1"/>
    </source>
</evidence>
<dbReference type="PANTHER" id="PTHR30603:SF47">
    <property type="entry name" value="RNA POLYMERASE SIGMA FACTOR SIGD, CHLOROPLASTIC"/>
    <property type="match status" value="1"/>
</dbReference>
<keyword evidence="4" id="KW-0238">DNA-binding</keyword>
<evidence type="ECO:0000256" key="1">
    <source>
        <dbReference type="ARBA" id="ARBA00007788"/>
    </source>
</evidence>
<feature type="domain" description="RNA polymerase sigma-70" evidence="7">
    <location>
        <begin position="594"/>
        <end position="620"/>
    </location>
</feature>
<dbReference type="GO" id="GO:0016987">
    <property type="term" value="F:sigma factor activity"/>
    <property type="evidence" value="ECO:0007669"/>
    <property type="project" value="UniProtKB-KW"/>
</dbReference>
<feature type="compositionally biased region" description="Basic and acidic residues" evidence="6">
    <location>
        <begin position="544"/>
        <end position="553"/>
    </location>
</feature>
<dbReference type="EMBL" id="JAEHOE010000165">
    <property type="protein sequence ID" value="KAG2483834.1"/>
    <property type="molecule type" value="Genomic_DNA"/>
</dbReference>
<dbReference type="InterPro" id="IPR014284">
    <property type="entry name" value="RNA_pol_sigma-70_dom"/>
</dbReference>
<feature type="region of interest" description="Disordered" evidence="6">
    <location>
        <begin position="527"/>
        <end position="564"/>
    </location>
</feature>
<keyword evidence="2" id="KW-0805">Transcription regulation</keyword>
<comment type="caution">
    <text evidence="8">The sequence shown here is derived from an EMBL/GenBank/DDBJ whole genome shotgun (WGS) entry which is preliminary data.</text>
</comment>
<proteinExistence type="inferred from homology"/>
<keyword evidence="3" id="KW-0731">Sigma factor</keyword>
<dbReference type="InterPro" id="IPR007627">
    <property type="entry name" value="RNA_pol_sigma70_r2"/>
</dbReference>
<feature type="region of interest" description="Disordered" evidence="6">
    <location>
        <begin position="227"/>
        <end position="247"/>
    </location>
</feature>
<dbReference type="AlphaFoldDB" id="A0A836BQJ5"/>
<dbReference type="CDD" id="cd06171">
    <property type="entry name" value="Sigma70_r4"/>
    <property type="match status" value="1"/>
</dbReference>
<name>A0A836BQJ5_9CHLO</name>
<dbReference type="InterPro" id="IPR036388">
    <property type="entry name" value="WH-like_DNA-bd_sf"/>
</dbReference>
<dbReference type="Pfam" id="PF04545">
    <property type="entry name" value="Sigma70_r4"/>
    <property type="match status" value="1"/>
</dbReference>
<feature type="region of interest" description="Disordered" evidence="6">
    <location>
        <begin position="33"/>
        <end position="89"/>
    </location>
</feature>
<dbReference type="Gene3D" id="1.10.10.10">
    <property type="entry name" value="Winged helix-like DNA-binding domain superfamily/Winged helix DNA-binding domain"/>
    <property type="match status" value="2"/>
</dbReference>
<dbReference type="GO" id="GO:0003677">
    <property type="term" value="F:DNA binding"/>
    <property type="evidence" value="ECO:0007669"/>
    <property type="project" value="UniProtKB-KW"/>
</dbReference>
<dbReference type="InterPro" id="IPR050239">
    <property type="entry name" value="Sigma-70_RNA_pol_init_factors"/>
</dbReference>
<dbReference type="InterPro" id="IPR013325">
    <property type="entry name" value="RNA_pol_sigma_r2"/>
</dbReference>
<comment type="similarity">
    <text evidence="1">Belongs to the sigma-70 factor family.</text>
</comment>
<dbReference type="Gene3D" id="1.10.601.10">
    <property type="entry name" value="RNA Polymerase Primary Sigma Factor"/>
    <property type="match status" value="1"/>
</dbReference>
<feature type="compositionally biased region" description="Polar residues" evidence="6">
    <location>
        <begin position="527"/>
        <end position="539"/>
    </location>
</feature>
<gene>
    <name evidence="8" type="ORF">HYH03_017357</name>
</gene>
<dbReference type="OrthoDB" id="206108at2759"/>
<feature type="compositionally biased region" description="Low complexity" evidence="6">
    <location>
        <begin position="130"/>
        <end position="151"/>
    </location>
</feature>